<reference evidence="1 2" key="1">
    <citation type="submission" date="2024-02" db="EMBL/GenBank/DDBJ databases">
        <title>High-quality chromosome-scale genome assembly of Pensacola bahiagrass (Paspalum notatum Flugge var. saurae).</title>
        <authorList>
            <person name="Vega J.M."/>
            <person name="Podio M."/>
            <person name="Orjuela J."/>
            <person name="Siena L.A."/>
            <person name="Pessino S.C."/>
            <person name="Combes M.C."/>
            <person name="Mariac C."/>
            <person name="Albertini E."/>
            <person name="Pupilli F."/>
            <person name="Ortiz J.P.A."/>
            <person name="Leblanc O."/>
        </authorList>
    </citation>
    <scope>NUCLEOTIDE SEQUENCE [LARGE SCALE GENOMIC DNA]</scope>
    <source>
        <strain evidence="1">R1</strain>
        <tissue evidence="1">Leaf</tissue>
    </source>
</reference>
<protein>
    <submittedName>
        <fullName evidence="1">Uncharacterized protein</fullName>
    </submittedName>
</protein>
<dbReference type="AlphaFoldDB" id="A0AAQ3U387"/>
<keyword evidence="2" id="KW-1185">Reference proteome</keyword>
<name>A0AAQ3U387_PASNO</name>
<evidence type="ECO:0000313" key="1">
    <source>
        <dbReference type="EMBL" id="WVZ82097.1"/>
    </source>
</evidence>
<sequence>RNLGEASKAFLFLRSGGRSPELPAVIVPVSATHSRLLGDAFSSHACYIISILRPIVPPASQPRQTPVIRSMGSMDYIHGAGQQQQLISSSAEPQATKGSVPGFMQDCWHSLQWDQWLEQAARGYGWPLETSAGNFALQNSNFTISHSSKSRLLGAAGMVHGTRRGKYSQKKRGSLRVRVSQGCWERKQTISIEVRRQNEVVGTSLECHRG</sequence>
<feature type="non-terminal residue" evidence="1">
    <location>
        <position position="1"/>
    </location>
</feature>
<gene>
    <name evidence="1" type="ORF">U9M48_029399</name>
</gene>
<dbReference type="EMBL" id="CP144750">
    <property type="protein sequence ID" value="WVZ82097.1"/>
    <property type="molecule type" value="Genomic_DNA"/>
</dbReference>
<proteinExistence type="predicted"/>
<dbReference type="Proteomes" id="UP001341281">
    <property type="component" value="Chromosome 06"/>
</dbReference>
<evidence type="ECO:0000313" key="2">
    <source>
        <dbReference type="Proteomes" id="UP001341281"/>
    </source>
</evidence>
<organism evidence="1 2">
    <name type="scientific">Paspalum notatum var. saurae</name>
    <dbReference type="NCBI Taxonomy" id="547442"/>
    <lineage>
        <taxon>Eukaryota</taxon>
        <taxon>Viridiplantae</taxon>
        <taxon>Streptophyta</taxon>
        <taxon>Embryophyta</taxon>
        <taxon>Tracheophyta</taxon>
        <taxon>Spermatophyta</taxon>
        <taxon>Magnoliopsida</taxon>
        <taxon>Liliopsida</taxon>
        <taxon>Poales</taxon>
        <taxon>Poaceae</taxon>
        <taxon>PACMAD clade</taxon>
        <taxon>Panicoideae</taxon>
        <taxon>Andropogonodae</taxon>
        <taxon>Paspaleae</taxon>
        <taxon>Paspalinae</taxon>
        <taxon>Paspalum</taxon>
    </lineage>
</organism>
<accession>A0AAQ3U387</accession>